<reference evidence="1" key="1">
    <citation type="submission" date="2018-02" db="EMBL/GenBank/DDBJ databases">
        <title>Rhizophora mucronata_Transcriptome.</title>
        <authorList>
            <person name="Meera S.P."/>
            <person name="Sreeshan A."/>
            <person name="Augustine A."/>
        </authorList>
    </citation>
    <scope>NUCLEOTIDE SEQUENCE</scope>
    <source>
        <tissue evidence="1">Leaf</tissue>
    </source>
</reference>
<organism evidence="1">
    <name type="scientific">Rhizophora mucronata</name>
    <name type="common">Asiatic mangrove</name>
    <dbReference type="NCBI Taxonomy" id="61149"/>
    <lineage>
        <taxon>Eukaryota</taxon>
        <taxon>Viridiplantae</taxon>
        <taxon>Streptophyta</taxon>
        <taxon>Embryophyta</taxon>
        <taxon>Tracheophyta</taxon>
        <taxon>Spermatophyta</taxon>
        <taxon>Magnoliopsida</taxon>
        <taxon>eudicotyledons</taxon>
        <taxon>Gunneridae</taxon>
        <taxon>Pentapetalae</taxon>
        <taxon>rosids</taxon>
        <taxon>fabids</taxon>
        <taxon>Malpighiales</taxon>
        <taxon>Rhizophoraceae</taxon>
        <taxon>Rhizophora</taxon>
    </lineage>
</organism>
<name>A0A2P2NIW1_RHIMU</name>
<dbReference type="AlphaFoldDB" id="A0A2P2NIW1"/>
<proteinExistence type="predicted"/>
<sequence>MDDNNAPWLVVTADKYKIIKRDKKTELAAERGGCGGAMLPNIIPKMSVLPPLDPATPVLVVPLLPVPPPSELPSPSSLLQIVRNSLINGNNNNDDMLNRKYASTEQTPNDSCLIRGFDDFSFQFSCAEERKFWRN</sequence>
<evidence type="ECO:0000313" key="1">
    <source>
        <dbReference type="EMBL" id="MBX42407.1"/>
    </source>
</evidence>
<protein>
    <submittedName>
        <fullName evidence="1">Uncharacterized protein</fullName>
    </submittedName>
</protein>
<accession>A0A2P2NIW1</accession>
<dbReference type="EMBL" id="GGEC01061923">
    <property type="protein sequence ID" value="MBX42407.1"/>
    <property type="molecule type" value="Transcribed_RNA"/>
</dbReference>